<dbReference type="PANTHER" id="PTHR11567">
    <property type="entry name" value="ACID PHOSPHATASE-RELATED"/>
    <property type="match status" value="1"/>
</dbReference>
<reference evidence="4 5" key="1">
    <citation type="submission" date="2020-11" db="EMBL/GenBank/DDBJ databases">
        <authorList>
            <person name="Wallbank WR R."/>
            <person name="Pardo Diaz C."/>
            <person name="Kozak K."/>
            <person name="Martin S."/>
            <person name="Jiggins C."/>
            <person name="Moest M."/>
            <person name="Warren A I."/>
            <person name="Generalovic N T."/>
            <person name="Byers J.R.P. K."/>
            <person name="Montejo-Kovacevich G."/>
            <person name="Yen C E."/>
        </authorList>
    </citation>
    <scope>NUCLEOTIDE SEQUENCE [LARGE SCALE GENOMIC DNA]</scope>
</reference>
<dbReference type="InterPro" id="IPR033379">
    <property type="entry name" value="Acid_Pase_AS"/>
</dbReference>
<dbReference type="AlphaFoldDB" id="A0A7R8UQ09"/>
<dbReference type="InParanoid" id="A0A7R8UQ09"/>
<dbReference type="InterPro" id="IPR029033">
    <property type="entry name" value="His_PPase_superfam"/>
</dbReference>
<dbReference type="Gene3D" id="3.40.50.1240">
    <property type="entry name" value="Phosphoglycerate mutase-like"/>
    <property type="match status" value="1"/>
</dbReference>
<proteinExistence type="inferred from homology"/>
<dbReference type="PROSITE" id="PS00616">
    <property type="entry name" value="HIS_ACID_PHOSPHAT_1"/>
    <property type="match status" value="1"/>
</dbReference>
<dbReference type="OMA" id="DYQLWNP"/>
<sequence length="363" mass="41671">MRVLRISFFAFIVFYCQQYVLAKPSIIAVALLSRHGDRTPSASYPKDPHIHYPWDGGFGALTEKGTFQMFKSGMHKASRYGSLVKTENDTSDLSRIYVRSSCVDRCVKSAENFLNGFLLEQWPSSLVKVVPRKEDKFLVITGRPCPKYASTIQKGYDIYQPEMSSFFPTPEDYAEFSVYIKNNTGLNMTSLRTLYILEDITEIEMDYGLQKPVWAESVYDQYVKPISQFTFDKRGSSRYMQVRSGVFLKDITERLEEAAKGSNKNVFLYFGHDLTQSALSICLEILEQTSPRPAYGSSLAFELHENSALLDDFEIKLVYFKDYSNEHPTEIQIPGCGTPCGFKRFKEIIRTKFILDYDNICRL</sequence>
<name>A0A7R8UQ09_HERIL</name>
<dbReference type="PANTHER" id="PTHR11567:SF19">
    <property type="entry name" value="GH19849P"/>
    <property type="match status" value="1"/>
</dbReference>
<dbReference type="CDD" id="cd07061">
    <property type="entry name" value="HP_HAP_like"/>
    <property type="match status" value="1"/>
</dbReference>
<keyword evidence="3" id="KW-0732">Signal</keyword>
<keyword evidence="5" id="KW-1185">Reference proteome</keyword>
<evidence type="ECO:0000313" key="5">
    <source>
        <dbReference type="Proteomes" id="UP000594454"/>
    </source>
</evidence>
<gene>
    <name evidence="4" type="ORF">HERILL_LOCUS7758</name>
</gene>
<evidence type="ECO:0000256" key="3">
    <source>
        <dbReference type="SAM" id="SignalP"/>
    </source>
</evidence>
<feature type="chain" id="PRO_5030648537" description="Lysosomal acid phosphatase" evidence="3">
    <location>
        <begin position="23"/>
        <end position="363"/>
    </location>
</feature>
<dbReference type="OrthoDB" id="7753028at2759"/>
<dbReference type="GO" id="GO:0003993">
    <property type="term" value="F:acid phosphatase activity"/>
    <property type="evidence" value="ECO:0007669"/>
    <property type="project" value="UniProtKB-EC"/>
</dbReference>
<evidence type="ECO:0000256" key="1">
    <source>
        <dbReference type="ARBA" id="ARBA00000032"/>
    </source>
</evidence>
<comment type="similarity">
    <text evidence="2">Belongs to the histidine acid phosphatase family.</text>
</comment>
<accession>A0A7R8UQ09</accession>
<feature type="signal peptide" evidence="3">
    <location>
        <begin position="1"/>
        <end position="22"/>
    </location>
</feature>
<protein>
    <recommendedName>
        <fullName evidence="6">Lysosomal acid phosphatase</fullName>
    </recommendedName>
</protein>
<organism evidence="4 5">
    <name type="scientific">Hermetia illucens</name>
    <name type="common">Black soldier fly</name>
    <dbReference type="NCBI Taxonomy" id="343691"/>
    <lineage>
        <taxon>Eukaryota</taxon>
        <taxon>Metazoa</taxon>
        <taxon>Ecdysozoa</taxon>
        <taxon>Arthropoda</taxon>
        <taxon>Hexapoda</taxon>
        <taxon>Insecta</taxon>
        <taxon>Pterygota</taxon>
        <taxon>Neoptera</taxon>
        <taxon>Endopterygota</taxon>
        <taxon>Diptera</taxon>
        <taxon>Brachycera</taxon>
        <taxon>Stratiomyomorpha</taxon>
        <taxon>Stratiomyidae</taxon>
        <taxon>Hermetiinae</taxon>
        <taxon>Hermetia</taxon>
    </lineage>
</organism>
<evidence type="ECO:0000256" key="2">
    <source>
        <dbReference type="ARBA" id="ARBA00005375"/>
    </source>
</evidence>
<dbReference type="Proteomes" id="UP000594454">
    <property type="component" value="Chromosome 3"/>
</dbReference>
<dbReference type="EMBL" id="LR899011">
    <property type="protein sequence ID" value="CAD7084884.1"/>
    <property type="molecule type" value="Genomic_DNA"/>
</dbReference>
<dbReference type="SUPFAM" id="SSF53254">
    <property type="entry name" value="Phosphoglycerate mutase-like"/>
    <property type="match status" value="1"/>
</dbReference>
<comment type="catalytic activity">
    <reaction evidence="1">
        <text>a phosphate monoester + H2O = an alcohol + phosphate</text>
        <dbReference type="Rhea" id="RHEA:15017"/>
        <dbReference type="ChEBI" id="CHEBI:15377"/>
        <dbReference type="ChEBI" id="CHEBI:30879"/>
        <dbReference type="ChEBI" id="CHEBI:43474"/>
        <dbReference type="ChEBI" id="CHEBI:67140"/>
        <dbReference type="EC" id="3.1.3.2"/>
    </reaction>
</comment>
<evidence type="ECO:0008006" key="6">
    <source>
        <dbReference type="Google" id="ProtNLM"/>
    </source>
</evidence>
<evidence type="ECO:0000313" key="4">
    <source>
        <dbReference type="EMBL" id="CAD7084884.1"/>
    </source>
</evidence>
<dbReference type="InterPro" id="IPR050645">
    <property type="entry name" value="Histidine_acid_phosphatase"/>
</dbReference>
<dbReference type="InterPro" id="IPR000560">
    <property type="entry name" value="His_Pase_clade-2"/>
</dbReference>
<dbReference type="Pfam" id="PF00328">
    <property type="entry name" value="His_Phos_2"/>
    <property type="match status" value="1"/>
</dbReference>